<dbReference type="AlphaFoldDB" id="A0LT97"/>
<keyword evidence="3" id="KW-1185">Reference proteome</keyword>
<dbReference type="SUPFAM" id="SSF51182">
    <property type="entry name" value="RmlC-like cupins"/>
    <property type="match status" value="1"/>
</dbReference>
<protein>
    <submittedName>
        <fullName evidence="2">Cupin 2, conserved barrel domain protein</fullName>
    </submittedName>
</protein>
<dbReference type="Pfam" id="PF07883">
    <property type="entry name" value="Cupin_2"/>
    <property type="match status" value="1"/>
</dbReference>
<dbReference type="OrthoDB" id="3782397at2"/>
<evidence type="ECO:0000259" key="1">
    <source>
        <dbReference type="Pfam" id="PF07883"/>
    </source>
</evidence>
<reference evidence="2 3" key="1">
    <citation type="journal article" date="2009" name="Genome Res.">
        <title>Complete genome of the cellulolytic thermophile Acidothermus cellulolyticus 11B provides insights into its ecophysiological and evolutionary adaptations.</title>
        <authorList>
            <person name="Barabote R.D."/>
            <person name="Xie G."/>
            <person name="Leu D.H."/>
            <person name="Normand P."/>
            <person name="Necsulea A."/>
            <person name="Daubin V."/>
            <person name="Medigue C."/>
            <person name="Adney W.S."/>
            <person name="Xu X.C."/>
            <person name="Lapidus A."/>
            <person name="Parales R.E."/>
            <person name="Detter C."/>
            <person name="Pujic P."/>
            <person name="Bruce D."/>
            <person name="Lavire C."/>
            <person name="Challacombe J.F."/>
            <person name="Brettin T.S."/>
            <person name="Berry A.M."/>
        </authorList>
    </citation>
    <scope>NUCLEOTIDE SEQUENCE [LARGE SCALE GENOMIC DNA]</scope>
    <source>
        <strain evidence="3">ATCC 43068 / DSM 8971 / 11B</strain>
    </source>
</reference>
<dbReference type="InterPro" id="IPR013096">
    <property type="entry name" value="Cupin_2"/>
</dbReference>
<dbReference type="eggNOG" id="COG0662">
    <property type="taxonomic scope" value="Bacteria"/>
</dbReference>
<dbReference type="InParanoid" id="A0LT97"/>
<dbReference type="KEGG" id="ace:Acel_0884"/>
<name>A0LT97_ACIC1</name>
<dbReference type="EMBL" id="CP000481">
    <property type="protein sequence ID" value="ABK52657.1"/>
    <property type="molecule type" value="Genomic_DNA"/>
</dbReference>
<feature type="domain" description="Cupin type-2" evidence="1">
    <location>
        <begin position="41"/>
        <end position="107"/>
    </location>
</feature>
<dbReference type="Gene3D" id="2.60.120.10">
    <property type="entry name" value="Jelly Rolls"/>
    <property type="match status" value="1"/>
</dbReference>
<accession>A0LT97</accession>
<proteinExistence type="predicted"/>
<gene>
    <name evidence="2" type="ordered locus">Acel_0884</name>
</gene>
<evidence type="ECO:0000313" key="3">
    <source>
        <dbReference type="Proteomes" id="UP000008221"/>
    </source>
</evidence>
<organism evidence="2 3">
    <name type="scientific">Acidothermus cellulolyticus (strain ATCC 43068 / DSM 8971 / 11B)</name>
    <dbReference type="NCBI Taxonomy" id="351607"/>
    <lineage>
        <taxon>Bacteria</taxon>
        <taxon>Bacillati</taxon>
        <taxon>Actinomycetota</taxon>
        <taxon>Actinomycetes</taxon>
        <taxon>Acidothermales</taxon>
        <taxon>Acidothermaceae</taxon>
        <taxon>Acidothermus</taxon>
    </lineage>
</organism>
<evidence type="ECO:0000313" key="2">
    <source>
        <dbReference type="EMBL" id="ABK52657.1"/>
    </source>
</evidence>
<dbReference type="Proteomes" id="UP000008221">
    <property type="component" value="Chromosome"/>
</dbReference>
<dbReference type="RefSeq" id="WP_011719720.1">
    <property type="nucleotide sequence ID" value="NC_008578.1"/>
</dbReference>
<dbReference type="InterPro" id="IPR011051">
    <property type="entry name" value="RmlC_Cupin_sf"/>
</dbReference>
<sequence length="116" mass="12959">MGRIFTPEENGWRHVERRGADQVTSYLLLPTERGGRTRLSLTRIERGGAFGPHIDDYEHVFCVLQGRGEAMVGKERRAIEPGDLIVTDIREPHGLWADSTGDLVLLTANVYPETTG</sequence>
<dbReference type="HOGENOM" id="CLU_2091480_0_0_11"/>
<dbReference type="InterPro" id="IPR014710">
    <property type="entry name" value="RmlC-like_jellyroll"/>
</dbReference>